<feature type="transmembrane region" description="Helical" evidence="6">
    <location>
        <begin position="702"/>
        <end position="724"/>
    </location>
</feature>
<evidence type="ECO:0008006" key="9">
    <source>
        <dbReference type="Google" id="ProtNLM"/>
    </source>
</evidence>
<dbReference type="InterPro" id="IPR045863">
    <property type="entry name" value="CorA_TM1_TM2"/>
</dbReference>
<dbReference type="Gene3D" id="1.20.58.340">
    <property type="entry name" value="Magnesium transport protein CorA, transmembrane region"/>
    <property type="match status" value="1"/>
</dbReference>
<feature type="region of interest" description="Disordered" evidence="5">
    <location>
        <begin position="1"/>
        <end position="126"/>
    </location>
</feature>
<dbReference type="SUPFAM" id="SSF144083">
    <property type="entry name" value="Magnesium transport protein CorA, transmembrane region"/>
    <property type="match status" value="1"/>
</dbReference>
<organism evidence="7 8">
    <name type="scientific">Lophiotrema nucula</name>
    <dbReference type="NCBI Taxonomy" id="690887"/>
    <lineage>
        <taxon>Eukaryota</taxon>
        <taxon>Fungi</taxon>
        <taxon>Dikarya</taxon>
        <taxon>Ascomycota</taxon>
        <taxon>Pezizomycotina</taxon>
        <taxon>Dothideomycetes</taxon>
        <taxon>Pleosporomycetidae</taxon>
        <taxon>Pleosporales</taxon>
        <taxon>Lophiotremataceae</taxon>
        <taxon>Lophiotrema</taxon>
    </lineage>
</organism>
<evidence type="ECO:0000313" key="7">
    <source>
        <dbReference type="EMBL" id="KAF2110793.1"/>
    </source>
</evidence>
<feature type="compositionally biased region" description="Polar residues" evidence="5">
    <location>
        <begin position="61"/>
        <end position="70"/>
    </location>
</feature>
<dbReference type="OrthoDB" id="5430750at2759"/>
<dbReference type="Pfam" id="PF01544">
    <property type="entry name" value="CorA"/>
    <property type="match status" value="1"/>
</dbReference>
<evidence type="ECO:0000256" key="6">
    <source>
        <dbReference type="SAM" id="Phobius"/>
    </source>
</evidence>
<evidence type="ECO:0000256" key="4">
    <source>
        <dbReference type="ARBA" id="ARBA00023136"/>
    </source>
</evidence>
<sequence length="784" mass="90061">MLTNGIDEVYHPRPEPVRYQTNQTIEWYKSTFNLPEGDKIGPPESETFEHASSTRRKRGAGSSQIPSSRRVQWDHKRSAKLERSLHEDRPEKSNRTQDARKPNTSQNTRDERRTPSPENDQGKRISDIHVPPFLTWVITKSRFYAFESGSDYDSDDLGSILDAIHDALSRQLPVPNRKRYRRAAEITYLELRDTLNSRSTAQSRPPVAEGDNEPQVSGIEWLSLNFDCVDGDDRIHISLLKACNQAFDILFHDCRDLLSYYMPDTTDYMIARKCWGAFDSMVSCIREGLLKDGEAKTGEGSTFWVTRDISGSQSEGSLAAALSWSECGLCLTGHVYRKYDEALHHVTNVHYKLHKAKSKAKANHTSSDIFAQWLRNDTQYRIDQRLELCIQYLHIATGHLRTALVKAKHIREGVALPSGGSGEDYLLPPSLITALERVIMLLIHTSRAFVVINRYCGRFEEHCASKESQEADYASLTETRDELTAAGEATSRWLDKAHEDVMLVAHTDSDVQVVSYEAVGVEYILASLMGNLYNKPVCTSGQVHEVYSVLTRKLQFDALRHPRSKIIRDIWHMQKELAIILEVTRDQWICLDNFLGLLDWTLFPISPERDLIRAHYFNREYAYLRDEMDKNYAIRIKIRSTESQLNDINEHVLQMLQIRQESNSNAIIVFTLVTIIFLPLSWATSYLGMNTADLRSMQQGQWVFWTMAIPITSIVIALAMVVIFKGETLRESFIQRRTTAPSKHVEIKKLSRSGSTFASHEEMEQSRWTGVRRRWRKHRTEEKV</sequence>
<keyword evidence="8" id="KW-1185">Reference proteome</keyword>
<keyword evidence="4 6" id="KW-0472">Membrane</keyword>
<evidence type="ECO:0000256" key="1">
    <source>
        <dbReference type="ARBA" id="ARBA00004141"/>
    </source>
</evidence>
<protein>
    <recommendedName>
        <fullName evidence="9">Cora-like Mg2+ transporter protein-domain-containing protein</fullName>
    </recommendedName>
</protein>
<keyword evidence="3 6" id="KW-1133">Transmembrane helix</keyword>
<comment type="subcellular location">
    <subcellularLocation>
        <location evidence="1">Membrane</location>
        <topology evidence="1">Multi-pass membrane protein</topology>
    </subcellularLocation>
</comment>
<reference evidence="7" key="1">
    <citation type="journal article" date="2020" name="Stud. Mycol.">
        <title>101 Dothideomycetes genomes: a test case for predicting lifestyles and emergence of pathogens.</title>
        <authorList>
            <person name="Haridas S."/>
            <person name="Albert R."/>
            <person name="Binder M."/>
            <person name="Bloem J."/>
            <person name="Labutti K."/>
            <person name="Salamov A."/>
            <person name="Andreopoulos B."/>
            <person name="Baker S."/>
            <person name="Barry K."/>
            <person name="Bills G."/>
            <person name="Bluhm B."/>
            <person name="Cannon C."/>
            <person name="Castanera R."/>
            <person name="Culley D."/>
            <person name="Daum C."/>
            <person name="Ezra D."/>
            <person name="Gonzalez J."/>
            <person name="Henrissat B."/>
            <person name="Kuo A."/>
            <person name="Liang C."/>
            <person name="Lipzen A."/>
            <person name="Lutzoni F."/>
            <person name="Magnuson J."/>
            <person name="Mondo S."/>
            <person name="Nolan M."/>
            <person name="Ohm R."/>
            <person name="Pangilinan J."/>
            <person name="Park H.-J."/>
            <person name="Ramirez L."/>
            <person name="Alfaro M."/>
            <person name="Sun H."/>
            <person name="Tritt A."/>
            <person name="Yoshinaga Y."/>
            <person name="Zwiers L.-H."/>
            <person name="Turgeon B."/>
            <person name="Goodwin S."/>
            <person name="Spatafora J."/>
            <person name="Crous P."/>
            <person name="Grigoriev I."/>
        </authorList>
    </citation>
    <scope>NUCLEOTIDE SEQUENCE</scope>
    <source>
        <strain evidence="7">CBS 627.86</strain>
    </source>
</reference>
<dbReference type="InterPro" id="IPR002523">
    <property type="entry name" value="MgTranspt_CorA/ZnTranspt_ZntB"/>
</dbReference>
<feature type="compositionally biased region" description="Basic and acidic residues" evidence="5">
    <location>
        <begin position="108"/>
        <end position="126"/>
    </location>
</feature>
<accession>A0A6A5YV77</accession>
<dbReference type="AlphaFoldDB" id="A0A6A5YV77"/>
<name>A0A6A5YV77_9PLEO</name>
<dbReference type="GO" id="GO:0046873">
    <property type="term" value="F:metal ion transmembrane transporter activity"/>
    <property type="evidence" value="ECO:0007669"/>
    <property type="project" value="InterPro"/>
</dbReference>
<keyword evidence="2 6" id="KW-0812">Transmembrane</keyword>
<dbReference type="GO" id="GO:0016020">
    <property type="term" value="C:membrane"/>
    <property type="evidence" value="ECO:0007669"/>
    <property type="project" value="UniProtKB-SubCell"/>
</dbReference>
<evidence type="ECO:0000313" key="8">
    <source>
        <dbReference type="Proteomes" id="UP000799770"/>
    </source>
</evidence>
<dbReference type="EMBL" id="ML977337">
    <property type="protein sequence ID" value="KAF2110793.1"/>
    <property type="molecule type" value="Genomic_DNA"/>
</dbReference>
<proteinExistence type="predicted"/>
<feature type="compositionally biased region" description="Basic and acidic residues" evidence="5">
    <location>
        <begin position="71"/>
        <end position="101"/>
    </location>
</feature>
<evidence type="ECO:0000256" key="3">
    <source>
        <dbReference type="ARBA" id="ARBA00022989"/>
    </source>
</evidence>
<evidence type="ECO:0000256" key="2">
    <source>
        <dbReference type="ARBA" id="ARBA00022692"/>
    </source>
</evidence>
<feature type="transmembrane region" description="Helical" evidence="6">
    <location>
        <begin position="664"/>
        <end position="682"/>
    </location>
</feature>
<feature type="compositionally biased region" description="Polar residues" evidence="5">
    <location>
        <begin position="19"/>
        <end position="33"/>
    </location>
</feature>
<evidence type="ECO:0000256" key="5">
    <source>
        <dbReference type="SAM" id="MobiDB-lite"/>
    </source>
</evidence>
<dbReference type="Proteomes" id="UP000799770">
    <property type="component" value="Unassembled WGS sequence"/>
</dbReference>
<gene>
    <name evidence="7" type="ORF">BDV96DRAFT_583722</name>
</gene>